<dbReference type="RefSeq" id="XP_028879234.1">
    <property type="nucleotide sequence ID" value="XM_029029441.1"/>
</dbReference>
<accession>A0A1X0NKX4</accession>
<proteinExistence type="predicted"/>
<gene>
    <name evidence="2" type="ORF">TM35_000371410</name>
</gene>
<feature type="compositionally biased region" description="Polar residues" evidence="1">
    <location>
        <begin position="22"/>
        <end position="40"/>
    </location>
</feature>
<name>A0A1X0NKX4_9TRYP</name>
<evidence type="ECO:0000256" key="1">
    <source>
        <dbReference type="SAM" id="MobiDB-lite"/>
    </source>
</evidence>
<dbReference type="Proteomes" id="UP000192257">
    <property type="component" value="Unassembled WGS sequence"/>
</dbReference>
<dbReference type="GeneID" id="39989221"/>
<protein>
    <submittedName>
        <fullName evidence="2">Uncharacterized protein</fullName>
    </submittedName>
</protein>
<dbReference type="VEuPathDB" id="TriTrypDB:TM35_000371410"/>
<dbReference type="EMBL" id="NBCO01000037">
    <property type="protein sequence ID" value="ORC85168.1"/>
    <property type="molecule type" value="Genomic_DNA"/>
</dbReference>
<keyword evidence="3" id="KW-1185">Reference proteome</keyword>
<reference evidence="2 3" key="1">
    <citation type="submission" date="2017-03" db="EMBL/GenBank/DDBJ databases">
        <title>An alternative strategy for trypanosome survival in the mammalian bloodstream revealed through genome and transcriptome analysis of the ubiquitous bovine parasite Trypanosoma (Megatrypanum) theileri.</title>
        <authorList>
            <person name="Kelly S."/>
            <person name="Ivens A."/>
            <person name="Mott A."/>
            <person name="O'Neill E."/>
            <person name="Emms D."/>
            <person name="Macleod O."/>
            <person name="Voorheis P."/>
            <person name="Matthews J."/>
            <person name="Matthews K."/>
            <person name="Carrington M."/>
        </authorList>
    </citation>
    <scope>NUCLEOTIDE SEQUENCE [LARGE SCALE GENOMIC DNA]</scope>
    <source>
        <strain evidence="2">Edinburgh</strain>
    </source>
</reference>
<organism evidence="2 3">
    <name type="scientific">Trypanosoma theileri</name>
    <dbReference type="NCBI Taxonomy" id="67003"/>
    <lineage>
        <taxon>Eukaryota</taxon>
        <taxon>Discoba</taxon>
        <taxon>Euglenozoa</taxon>
        <taxon>Kinetoplastea</taxon>
        <taxon>Metakinetoplastina</taxon>
        <taxon>Trypanosomatida</taxon>
        <taxon>Trypanosomatidae</taxon>
        <taxon>Trypanosoma</taxon>
    </lineage>
</organism>
<sequence>MAGLHSHRGDISTAGPNETADIYTTQGNSNSKNIQERSTQSSRIRCHSRSRRTTGPRNHKRNGGRRKVNVIDHKRYGKYSSALRNDSSLNKERSFGPRRGGSGRTRSRSTIINTVRETCRPHGTPTQHSALSGPLGRHIKQVRTLDIIDVRELEEWELPESATRHFGAPFKGHDILQRSHHTRVATKDDEARLPLQQIDLGTLSTKWIRGRLNGSARRRWDEAWNIMRKPELHTRRRESQLRINNTDAQRMNKPRIICTTSSHPTTGWVGSIVYGSGGKTLRAEKVFHRLAKGKECQG</sequence>
<evidence type="ECO:0000313" key="2">
    <source>
        <dbReference type="EMBL" id="ORC85168.1"/>
    </source>
</evidence>
<dbReference type="AlphaFoldDB" id="A0A1X0NKX4"/>
<comment type="caution">
    <text evidence="2">The sequence shown here is derived from an EMBL/GenBank/DDBJ whole genome shotgun (WGS) entry which is preliminary data.</text>
</comment>
<feature type="compositionally biased region" description="Basic residues" evidence="1">
    <location>
        <begin position="44"/>
        <end position="68"/>
    </location>
</feature>
<evidence type="ECO:0000313" key="3">
    <source>
        <dbReference type="Proteomes" id="UP000192257"/>
    </source>
</evidence>
<feature type="region of interest" description="Disordered" evidence="1">
    <location>
        <begin position="1"/>
        <end position="108"/>
    </location>
</feature>